<evidence type="ECO:0000313" key="2">
    <source>
        <dbReference type="Proteomes" id="UP001060085"/>
    </source>
</evidence>
<dbReference type="EMBL" id="CM044706">
    <property type="protein sequence ID" value="KAI5660230.1"/>
    <property type="molecule type" value="Genomic_DNA"/>
</dbReference>
<gene>
    <name evidence="1" type="ORF">M9H77_29023</name>
</gene>
<evidence type="ECO:0000313" key="1">
    <source>
        <dbReference type="EMBL" id="KAI5660230.1"/>
    </source>
</evidence>
<name>A0ACC0AIZ2_CATRO</name>
<comment type="caution">
    <text evidence="1">The sequence shown here is derived from an EMBL/GenBank/DDBJ whole genome shotgun (WGS) entry which is preliminary data.</text>
</comment>
<keyword evidence="2" id="KW-1185">Reference proteome</keyword>
<proteinExistence type="predicted"/>
<sequence>MGSSSPINDLVESGNTQLLDWNDSMTDIQLGMRFVEKVQAISAVFANDPEIPVSNIIQEVQVLFQTGCTYKRAWEKIEKYHTGTGIPIPYPRPWRVGSRSKILYPGDYGSGSGYKFNYKGEFPTLDGRERFPREGLVLYAIIPMLTCQIDNGFLITNSGCPAREVGLFWAGRKAVIRYAFGASHSQIFREKRGCFRIYVSDVVEKKKFPSNYRKRGWWSSFPRPIYDCRYQRKVAEKREKFFKGKGR</sequence>
<organism evidence="1 2">
    <name type="scientific">Catharanthus roseus</name>
    <name type="common">Madagascar periwinkle</name>
    <name type="synonym">Vinca rosea</name>
    <dbReference type="NCBI Taxonomy" id="4058"/>
    <lineage>
        <taxon>Eukaryota</taxon>
        <taxon>Viridiplantae</taxon>
        <taxon>Streptophyta</taxon>
        <taxon>Embryophyta</taxon>
        <taxon>Tracheophyta</taxon>
        <taxon>Spermatophyta</taxon>
        <taxon>Magnoliopsida</taxon>
        <taxon>eudicotyledons</taxon>
        <taxon>Gunneridae</taxon>
        <taxon>Pentapetalae</taxon>
        <taxon>asterids</taxon>
        <taxon>lamiids</taxon>
        <taxon>Gentianales</taxon>
        <taxon>Apocynaceae</taxon>
        <taxon>Rauvolfioideae</taxon>
        <taxon>Vinceae</taxon>
        <taxon>Catharanthinae</taxon>
        <taxon>Catharanthus</taxon>
    </lineage>
</organism>
<reference evidence="2" key="1">
    <citation type="journal article" date="2023" name="Nat. Plants">
        <title>Single-cell RNA sequencing provides a high-resolution roadmap for understanding the multicellular compartmentation of specialized metabolism.</title>
        <authorList>
            <person name="Sun S."/>
            <person name="Shen X."/>
            <person name="Li Y."/>
            <person name="Li Y."/>
            <person name="Wang S."/>
            <person name="Li R."/>
            <person name="Zhang H."/>
            <person name="Shen G."/>
            <person name="Guo B."/>
            <person name="Wei J."/>
            <person name="Xu J."/>
            <person name="St-Pierre B."/>
            <person name="Chen S."/>
            <person name="Sun C."/>
        </authorList>
    </citation>
    <scope>NUCLEOTIDE SEQUENCE [LARGE SCALE GENOMIC DNA]</scope>
</reference>
<protein>
    <submittedName>
        <fullName evidence="1">Uncharacterized protein</fullName>
    </submittedName>
</protein>
<dbReference type="Proteomes" id="UP001060085">
    <property type="component" value="Linkage Group LG06"/>
</dbReference>
<accession>A0ACC0AIZ2</accession>